<proteinExistence type="predicted"/>
<reference evidence="1 2" key="1">
    <citation type="submission" date="2019-08" db="EMBL/GenBank/DDBJ databases">
        <title>In-depth cultivation of the pig gut microbiome towards novel bacterial diversity and tailored functional studies.</title>
        <authorList>
            <person name="Wylensek D."/>
            <person name="Hitch T.C.A."/>
            <person name="Clavel T."/>
        </authorList>
    </citation>
    <scope>NUCLEOTIDE SEQUENCE [LARGE SCALE GENOMIC DNA]</scope>
    <source>
        <strain evidence="1 2">WCA3-601-WT-6H</strain>
    </source>
</reference>
<keyword evidence="2" id="KW-1185">Reference proteome</keyword>
<dbReference type="EMBL" id="VUMU01000025">
    <property type="protein sequence ID" value="MST59243.1"/>
    <property type="molecule type" value="Genomic_DNA"/>
</dbReference>
<accession>A0A6L5YMN3</accession>
<dbReference type="Proteomes" id="UP000476055">
    <property type="component" value="Unassembled WGS sequence"/>
</dbReference>
<dbReference type="Pfam" id="PF20063">
    <property type="entry name" value="DUF6462"/>
    <property type="match status" value="1"/>
</dbReference>
<name>A0A6L5YMN3_9FIRM</name>
<dbReference type="InterPro" id="IPR045591">
    <property type="entry name" value="DUF6462"/>
</dbReference>
<protein>
    <submittedName>
        <fullName evidence="1">Uncharacterized protein</fullName>
    </submittedName>
</protein>
<evidence type="ECO:0000313" key="1">
    <source>
        <dbReference type="EMBL" id="MST59243.1"/>
    </source>
</evidence>
<dbReference type="AlphaFoldDB" id="A0A6L5YMN3"/>
<organism evidence="1 2">
    <name type="scientific">Waltera intestinalis</name>
    <dbReference type="NCBI Taxonomy" id="2606635"/>
    <lineage>
        <taxon>Bacteria</taxon>
        <taxon>Bacillati</taxon>
        <taxon>Bacillota</taxon>
        <taxon>Clostridia</taxon>
        <taxon>Lachnospirales</taxon>
        <taxon>Lachnospiraceae</taxon>
        <taxon>Waltera</taxon>
    </lineage>
</organism>
<evidence type="ECO:0000313" key="2">
    <source>
        <dbReference type="Proteomes" id="UP000476055"/>
    </source>
</evidence>
<comment type="caution">
    <text evidence="1">The sequence shown here is derived from an EMBL/GenBank/DDBJ whole genome shotgun (WGS) entry which is preliminary data.</text>
</comment>
<gene>
    <name evidence="1" type="ORF">FYJ59_13535</name>
</gene>
<sequence>MRKKECSEEVKQLIKDGRKKFVRVDEGAILYSMGVHTFRKLADEARAVYHIKKTVLINTKIIDEYLEHFRDEI</sequence>